<accession>A0AAV2RKU9</accession>
<feature type="compositionally biased region" description="Gly residues" evidence="1">
    <location>
        <begin position="396"/>
        <end position="407"/>
    </location>
</feature>
<dbReference type="EMBL" id="CAXKWB010024683">
    <property type="protein sequence ID" value="CAL4126494.1"/>
    <property type="molecule type" value="Genomic_DNA"/>
</dbReference>
<dbReference type="AlphaFoldDB" id="A0AAV2RKU9"/>
<feature type="compositionally biased region" description="Basic residues" evidence="1">
    <location>
        <begin position="208"/>
        <end position="223"/>
    </location>
</feature>
<evidence type="ECO:0000313" key="3">
    <source>
        <dbReference type="Proteomes" id="UP001497623"/>
    </source>
</evidence>
<feature type="non-terminal residue" evidence="2">
    <location>
        <position position="418"/>
    </location>
</feature>
<proteinExistence type="predicted"/>
<feature type="region of interest" description="Disordered" evidence="1">
    <location>
        <begin position="388"/>
        <end position="418"/>
    </location>
</feature>
<feature type="region of interest" description="Disordered" evidence="1">
    <location>
        <begin position="204"/>
        <end position="261"/>
    </location>
</feature>
<evidence type="ECO:0000256" key="1">
    <source>
        <dbReference type="SAM" id="MobiDB-lite"/>
    </source>
</evidence>
<comment type="caution">
    <text evidence="2">The sequence shown here is derived from an EMBL/GenBank/DDBJ whole genome shotgun (WGS) entry which is preliminary data.</text>
</comment>
<name>A0AAV2RKU9_MEGNR</name>
<dbReference type="Proteomes" id="UP001497623">
    <property type="component" value="Unassembled WGS sequence"/>
</dbReference>
<organism evidence="2 3">
    <name type="scientific">Meganyctiphanes norvegica</name>
    <name type="common">Northern krill</name>
    <name type="synonym">Thysanopoda norvegica</name>
    <dbReference type="NCBI Taxonomy" id="48144"/>
    <lineage>
        <taxon>Eukaryota</taxon>
        <taxon>Metazoa</taxon>
        <taxon>Ecdysozoa</taxon>
        <taxon>Arthropoda</taxon>
        <taxon>Crustacea</taxon>
        <taxon>Multicrustacea</taxon>
        <taxon>Malacostraca</taxon>
        <taxon>Eumalacostraca</taxon>
        <taxon>Eucarida</taxon>
        <taxon>Euphausiacea</taxon>
        <taxon>Euphausiidae</taxon>
        <taxon>Meganyctiphanes</taxon>
    </lineage>
</organism>
<evidence type="ECO:0000313" key="2">
    <source>
        <dbReference type="EMBL" id="CAL4126494.1"/>
    </source>
</evidence>
<reference evidence="2 3" key="1">
    <citation type="submission" date="2024-05" db="EMBL/GenBank/DDBJ databases">
        <authorList>
            <person name="Wallberg A."/>
        </authorList>
    </citation>
    <scope>NUCLEOTIDE SEQUENCE [LARGE SCALE GENOMIC DNA]</scope>
</reference>
<gene>
    <name evidence="2" type="ORF">MNOR_LOCUS25621</name>
</gene>
<sequence>MSKSQLKGDSSEMMHSGYARKVELPNCQILLDYVYQEQDKQIVFDELLKTTVPAAAESDFTMSSTGRSFTSDHFIDCVLYRVQECRFVMTIMNIGAMAAVRAKEYEHQLQQTMATNEPAQHSLKAINKSLFPPGETNLGFSRKRNTCSTELCTKPFSQSQGSNFVCKESQNTFKSCANHYSAGQKCVSRCLIAMFGTCNIQDTLTKSTRGRGGRGNNRGRGRGRGGGGGRGRPNYQTSSEWEANGPMRGNSRPVDYGSNGLIQRTPDWGGCDCGNRGRVRSNQGHQQRAYSTAWDDNYDNVSYNNQSGFVNHGGYSDDSATYIEPSTVTSNTYTNPNHYSNQNVYSDQSVSNTQGRSRSIGTGVNRVSVYERSSGGQGGYQQRIVGEQGWNKSGQSQGGGKGYQGGRGRGRGRGYQTH</sequence>
<keyword evidence="3" id="KW-1185">Reference proteome</keyword>
<protein>
    <submittedName>
        <fullName evidence="2">Uncharacterized protein</fullName>
    </submittedName>
</protein>